<dbReference type="SUPFAM" id="SSF53335">
    <property type="entry name" value="S-adenosyl-L-methionine-dependent methyltransferases"/>
    <property type="match status" value="1"/>
</dbReference>
<organism evidence="1 2">
    <name type="scientific">Dolichospermum heterosporum TAC447</name>
    <dbReference type="NCBI Taxonomy" id="747523"/>
    <lineage>
        <taxon>Bacteria</taxon>
        <taxon>Bacillati</taxon>
        <taxon>Cyanobacteriota</taxon>
        <taxon>Cyanophyceae</taxon>
        <taxon>Nostocales</taxon>
        <taxon>Aphanizomenonaceae</taxon>
        <taxon>Dolichospermum</taxon>
        <taxon>Dolichospermum heterosporum</taxon>
    </lineage>
</organism>
<evidence type="ECO:0000313" key="2">
    <source>
        <dbReference type="Proteomes" id="UP001057561"/>
    </source>
</evidence>
<keyword evidence="1" id="KW-0489">Methyltransferase</keyword>
<accession>A0ABY5M3A6</accession>
<dbReference type="Gene3D" id="3.40.50.150">
    <property type="entry name" value="Vaccinia Virus protein VP39"/>
    <property type="match status" value="1"/>
</dbReference>
<keyword evidence="1" id="KW-0808">Transferase</keyword>
<name>A0ABY5M3A6_9CYAN</name>
<dbReference type="GO" id="GO:0032259">
    <property type="term" value="P:methylation"/>
    <property type="evidence" value="ECO:0007669"/>
    <property type="project" value="UniProtKB-KW"/>
</dbReference>
<gene>
    <name evidence="1" type="ORF">NG743_11455</name>
</gene>
<evidence type="ECO:0000313" key="1">
    <source>
        <dbReference type="EMBL" id="UUO17544.1"/>
    </source>
</evidence>
<dbReference type="Pfam" id="PF13489">
    <property type="entry name" value="Methyltransf_23"/>
    <property type="match status" value="1"/>
</dbReference>
<dbReference type="GO" id="GO:0008168">
    <property type="term" value="F:methyltransferase activity"/>
    <property type="evidence" value="ECO:0007669"/>
    <property type="project" value="UniProtKB-KW"/>
</dbReference>
<dbReference type="Proteomes" id="UP001057561">
    <property type="component" value="Chromosome"/>
</dbReference>
<keyword evidence="2" id="KW-1185">Reference proteome</keyword>
<dbReference type="InterPro" id="IPR029063">
    <property type="entry name" value="SAM-dependent_MTases_sf"/>
</dbReference>
<sequence length="332" mass="38075">MVEVKDSNEIRSSSCPNCYLCGNEGKFLYQSLKDRLFGAPGEWNLKKCSNSECGLVWLDPMPLEEDIGKAYQNYYTHNIEYTKQSVLGIFLRKFYHVVKIIPSHFLGIRQEEIRLNNMYLDDISPGKLLEVGFGNGKFLNQMRLAGWEVEGVDFDSKAVEGVRTRYGFNVHVGSLERIAYPANTFDAITMSHVIEHVSKPVVLLQECYRILKPGGYLVLVTPNINSWGHTIFRYNWRGLEPPRHLHLFAQNTIRKCATEAGFNNINTWTTATNSIGVLNGSLSIQKFGNHEVSREPKLLIFFIALILHYYEVFLTRNQFDDGENLVLLCRKH</sequence>
<protein>
    <submittedName>
        <fullName evidence="1">Class I SAM-dependent methyltransferase</fullName>
    </submittedName>
</protein>
<dbReference type="EMBL" id="CP099464">
    <property type="protein sequence ID" value="UUO17544.1"/>
    <property type="molecule type" value="Genomic_DNA"/>
</dbReference>
<proteinExistence type="predicted"/>
<reference evidence="1" key="1">
    <citation type="submission" date="2022-06" db="EMBL/GenBank/DDBJ databases">
        <title>Nostosin G and Spiroidesin B from the Cyanobacterium Dolichospermum sp. NIES-1697.</title>
        <authorList>
            <person name="Phan C.-S."/>
            <person name="Mehjabin J.J."/>
            <person name="Anas A.R.J."/>
            <person name="Hayasaka M."/>
            <person name="Onoki R."/>
            <person name="Wang J."/>
            <person name="Umezawa T."/>
            <person name="Washio K."/>
            <person name="Morikawa M."/>
            <person name="Okino T."/>
        </authorList>
    </citation>
    <scope>NUCLEOTIDE SEQUENCE</scope>
    <source>
        <strain evidence="1">NIES-1697</strain>
    </source>
</reference>
<dbReference type="RefSeq" id="WP_257122016.1">
    <property type="nucleotide sequence ID" value="NZ_CP099464.1"/>
</dbReference>
<dbReference type="PANTHER" id="PTHR43861">
    <property type="entry name" value="TRANS-ACONITATE 2-METHYLTRANSFERASE-RELATED"/>
    <property type="match status" value="1"/>
</dbReference>
<dbReference type="CDD" id="cd02440">
    <property type="entry name" value="AdoMet_MTases"/>
    <property type="match status" value="1"/>
</dbReference>